<dbReference type="EMBL" id="SBJO01000162">
    <property type="protein sequence ID" value="KAF9762479.1"/>
    <property type="molecule type" value="Genomic_DNA"/>
</dbReference>
<sequence length="414" mass="49266">MDFLDNLILGKNTPRYADESTFPSRTYKKNLCRKKHCGAQCVRDSYNDWEYWAVFLTSKPINRTELSNKILNMKSCLRFGVWLRLIRDENNYNYNLPEQDKKLEDQKLVEMILTKFRNKNIDEEELFNILVSVFNRSKTNLELLLDFVYNILDLPFANLHNLREILEDFNCKYKLEEIFIKDVDQLESDKQIDVDHKDVEQIDVEHKNVEEIDVDHKNVEQIDVDHKNVEQIDNTFILFVEFLISKDFIYFCRIIDLMLCFANSTFKETINFFLASEHGNFKSLLSVQNLERLKDYFSKKSDTIASCTSTPISSPTYYDFIVVQNETIKAQENIKKEFLCKLEELENRNKELSSSLQHFKEVSSSLEEELADYQDGYVKDILRMLDEHKTKNDELEREVLRLKEELCRTKRKTM</sequence>
<comment type="caution">
    <text evidence="2">The sequence shown here is derived from an EMBL/GenBank/DDBJ whole genome shotgun (WGS) entry which is preliminary data.</text>
</comment>
<organism evidence="2 3">
    <name type="scientific">Nosema granulosis</name>
    <dbReference type="NCBI Taxonomy" id="83296"/>
    <lineage>
        <taxon>Eukaryota</taxon>
        <taxon>Fungi</taxon>
        <taxon>Fungi incertae sedis</taxon>
        <taxon>Microsporidia</taxon>
        <taxon>Nosematidae</taxon>
        <taxon>Nosema</taxon>
    </lineage>
</organism>
<keyword evidence="1" id="KW-0175">Coiled coil</keyword>
<name>A0A9P6GXD3_9MICR</name>
<evidence type="ECO:0000256" key="1">
    <source>
        <dbReference type="SAM" id="Coils"/>
    </source>
</evidence>
<gene>
    <name evidence="2" type="ORF">NGRA_1977</name>
</gene>
<accession>A0A9P6GXD3</accession>
<dbReference type="AlphaFoldDB" id="A0A9P6GXD3"/>
<dbReference type="Proteomes" id="UP000740883">
    <property type="component" value="Unassembled WGS sequence"/>
</dbReference>
<reference evidence="2 3" key="1">
    <citation type="journal article" date="2020" name="Genome Biol. Evol.">
        <title>Comparative genomics of strictly vertically transmitted, feminizing microsporidia endosymbionts of amphipod crustaceans.</title>
        <authorList>
            <person name="Cormier A."/>
            <person name="Chebbi M.A."/>
            <person name="Giraud I."/>
            <person name="Wattier R."/>
            <person name="Teixeira M."/>
            <person name="Gilbert C."/>
            <person name="Rigaud T."/>
            <person name="Cordaux R."/>
        </authorList>
    </citation>
    <scope>NUCLEOTIDE SEQUENCE [LARGE SCALE GENOMIC DNA]</scope>
    <source>
        <strain evidence="2 3">Ou3-Ou53</strain>
    </source>
</reference>
<protein>
    <submittedName>
        <fullName evidence="2">Uncharacterized protein</fullName>
    </submittedName>
</protein>
<evidence type="ECO:0000313" key="3">
    <source>
        <dbReference type="Proteomes" id="UP000740883"/>
    </source>
</evidence>
<keyword evidence="3" id="KW-1185">Reference proteome</keyword>
<evidence type="ECO:0000313" key="2">
    <source>
        <dbReference type="EMBL" id="KAF9762479.1"/>
    </source>
</evidence>
<dbReference type="OrthoDB" id="2191863at2759"/>
<proteinExistence type="predicted"/>
<feature type="coiled-coil region" evidence="1">
    <location>
        <begin position="328"/>
        <end position="412"/>
    </location>
</feature>